<keyword evidence="4" id="KW-1185">Reference proteome</keyword>
<evidence type="ECO:0000313" key="4">
    <source>
        <dbReference type="Proteomes" id="UP000789595"/>
    </source>
</evidence>
<reference evidence="3" key="2">
    <citation type="submission" date="2021-11" db="EMBL/GenBank/DDBJ databases">
        <authorList>
            <consortium name="Genoscope - CEA"/>
            <person name="William W."/>
        </authorList>
    </citation>
    <scope>NUCLEOTIDE SEQUENCE</scope>
</reference>
<protein>
    <submittedName>
        <fullName evidence="2">Uncharacterized protein</fullName>
    </submittedName>
</protein>
<accession>A0A7S3ZXE7</accession>
<dbReference type="Proteomes" id="UP000789595">
    <property type="component" value="Unassembled WGS sequence"/>
</dbReference>
<dbReference type="EMBL" id="CAKKNE010000001">
    <property type="protein sequence ID" value="CAH0364303.1"/>
    <property type="molecule type" value="Genomic_DNA"/>
</dbReference>
<gene>
    <name evidence="2" type="ORF">PCAL00307_LOCUS12546</name>
    <name evidence="3" type="ORF">PECAL_1P06580</name>
</gene>
<sequence>MAPGYYFYCCCFVAIAAADPRVGAEERGLVTRLNRRYRGGLCFKAFIRWPKLGRERVRECAFEERLTPACAGRLSCSLASLNVPATFDLEGWGGTVGVVVRPDVTRKCVLCSWAWDGWTDLRGCNRSSGCVPGCVGTVHPSHDVYAATEYVWAGWGPYKPREGLRFMIEEQQRQRWAWPWNQHTGRTKYNELVLSSACWLRHLPSLVLAFYVTHRATQFDIDLVVATRDEFLRNYSLPAATAPLVAYDERAPAAPFSPFRRQNASVVSPTASRGPSSRPSPPTQHELDWLEAITEARAQNNDDAWWWADEEAARHGSDDYFDDEDDDYYVDDQADEAAWMKRVEEERIVKELRAFEVEEGDDDGDIARLEAELRMRRDEIARDPQLAAMYLD</sequence>
<feature type="region of interest" description="Disordered" evidence="1">
    <location>
        <begin position="262"/>
        <end position="284"/>
    </location>
</feature>
<feature type="compositionally biased region" description="Low complexity" evidence="1">
    <location>
        <begin position="268"/>
        <end position="277"/>
    </location>
</feature>
<organism evidence="2">
    <name type="scientific">Pelagomonas calceolata</name>
    <dbReference type="NCBI Taxonomy" id="35677"/>
    <lineage>
        <taxon>Eukaryota</taxon>
        <taxon>Sar</taxon>
        <taxon>Stramenopiles</taxon>
        <taxon>Ochrophyta</taxon>
        <taxon>Pelagophyceae</taxon>
        <taxon>Pelagomonadales</taxon>
        <taxon>Pelagomonadaceae</taxon>
        <taxon>Pelagomonas</taxon>
    </lineage>
</organism>
<name>A0A7S3ZXE7_9STRA</name>
<dbReference type="EMBL" id="HBIW01014576">
    <property type="protein sequence ID" value="CAE0697110.1"/>
    <property type="molecule type" value="Transcribed_RNA"/>
</dbReference>
<evidence type="ECO:0000256" key="1">
    <source>
        <dbReference type="SAM" id="MobiDB-lite"/>
    </source>
</evidence>
<reference evidence="2" key="1">
    <citation type="submission" date="2021-01" db="EMBL/GenBank/DDBJ databases">
        <authorList>
            <person name="Corre E."/>
            <person name="Pelletier E."/>
            <person name="Niang G."/>
            <person name="Scheremetjew M."/>
            <person name="Finn R."/>
            <person name="Kale V."/>
            <person name="Holt S."/>
            <person name="Cochrane G."/>
            <person name="Meng A."/>
            <person name="Brown T."/>
            <person name="Cohen L."/>
        </authorList>
    </citation>
    <scope>NUCLEOTIDE SEQUENCE</scope>
    <source>
        <strain evidence="2">CCMP1756</strain>
    </source>
</reference>
<proteinExistence type="predicted"/>
<evidence type="ECO:0000313" key="3">
    <source>
        <dbReference type="EMBL" id="CAH0364303.1"/>
    </source>
</evidence>
<dbReference type="AlphaFoldDB" id="A0A7S3ZXE7"/>
<evidence type="ECO:0000313" key="2">
    <source>
        <dbReference type="EMBL" id="CAE0697110.1"/>
    </source>
</evidence>